<evidence type="ECO:0000313" key="2">
    <source>
        <dbReference type="EMBL" id="MQX38149.1"/>
    </source>
</evidence>
<comment type="caution">
    <text evidence="2">The sequence shown here is derived from an EMBL/GenBank/DDBJ whole genome shotgun (WGS) entry which is preliminary data.</text>
</comment>
<gene>
    <name evidence="2" type="ORF">GHC57_16665</name>
</gene>
<accession>A0A7X1ZHM8</accession>
<evidence type="ECO:0000313" key="3">
    <source>
        <dbReference type="Proteomes" id="UP000434582"/>
    </source>
</evidence>
<evidence type="ECO:0000256" key="1">
    <source>
        <dbReference type="SAM" id="Phobius"/>
    </source>
</evidence>
<dbReference type="Proteomes" id="UP000434582">
    <property type="component" value="Unassembled WGS sequence"/>
</dbReference>
<name>A0A7X1ZHM8_9PROT</name>
<dbReference type="EMBL" id="WIVE01000074">
    <property type="protein sequence ID" value="MQX38149.1"/>
    <property type="molecule type" value="Genomic_DNA"/>
</dbReference>
<keyword evidence="1" id="KW-1133">Transmembrane helix</keyword>
<dbReference type="RefSeq" id="WP_153346319.1">
    <property type="nucleotide sequence ID" value="NZ_WIVE01000074.1"/>
</dbReference>
<keyword evidence="3" id="KW-1185">Reference proteome</keyword>
<keyword evidence="1" id="KW-0812">Transmembrane</keyword>
<keyword evidence="1" id="KW-0472">Membrane</keyword>
<proteinExistence type="predicted"/>
<protein>
    <submittedName>
        <fullName evidence="2">Uncharacterized protein</fullName>
    </submittedName>
</protein>
<feature type="transmembrane region" description="Helical" evidence="1">
    <location>
        <begin position="87"/>
        <end position="105"/>
    </location>
</feature>
<organism evidence="2 3">
    <name type="scientific">Roseospira navarrensis</name>
    <dbReference type="NCBI Taxonomy" id="140058"/>
    <lineage>
        <taxon>Bacteria</taxon>
        <taxon>Pseudomonadati</taxon>
        <taxon>Pseudomonadota</taxon>
        <taxon>Alphaproteobacteria</taxon>
        <taxon>Rhodospirillales</taxon>
        <taxon>Rhodospirillaceae</taxon>
        <taxon>Roseospira</taxon>
    </lineage>
</organism>
<reference evidence="2 3" key="1">
    <citation type="submission" date="2019-10" db="EMBL/GenBank/DDBJ databases">
        <title>Draft whole-genome sequence of the purple nonsulfur photosynthetic bacterium Roseospira navarrensis DSM 15114.</title>
        <authorList>
            <person name="Kyndt J.A."/>
            <person name="Meyer T.E."/>
        </authorList>
    </citation>
    <scope>NUCLEOTIDE SEQUENCE [LARGE SCALE GENOMIC DNA]</scope>
    <source>
        <strain evidence="2 3">DSM 15114</strain>
    </source>
</reference>
<sequence length="118" mass="12842">MVGTNLTLYFGLPENEVAELEHVAAAAIEWVAAIRAAAATVSPDLEIVVGFEDAQRSSLKINTILNWAEDSLCQIERGSKRHTRLRFLAFSLCVFLVSAPTQYAIKAYPFASGAINIS</sequence>
<dbReference type="AlphaFoldDB" id="A0A7X1ZHM8"/>